<dbReference type="AlphaFoldDB" id="A0A3N1XWS2"/>
<sequence length="636" mass="71802">MRNQMKEKKIRKFTSKMQASVLLVFCVVIVIFVVLIGRLIYLTNKDGDRYAKRVLSQQTYVSNVVPFKRGDIIDRKGTVLARSEKVYNLVLDPKQILEKVKVEEEEVQKYKEPTIQALVECFGANREEIIDLLNEKKEKRYYILQKELSYEKVDSYNEYVNKLKEDKDGVGNNIKGIWFEEEYVRRYPLNTVASDIIGFTSKGNVGNWGIEEYYNEELNGSNGREYGYFDSQLKLERTVKPAKNGNTIVSTIDANVQDMIEKEIKKYNKDVGSKNTAVLVMNPQNGEILAMASNPSYDLNNPRDLDKFYSKSEIADMNEEEKLKLLNEIWRNFTISDAYEPGSTFKPFTMAGSFEEAVLNGSETYYCDGHEEVLGVTINCSKRTGHGQITLEEAMMFSCNDALMQIAKKAGKNTFSKYQEIFGFGKKTGIDLPGETTGLIFSKEKLNPIELATSSFGQGEAVTMVQMASAFSSLINGGSYYQPHVVKQIQNESGAIVNNIEGTLVKETISKKTSDILKEYMYQTVENGTAKGAQVSGYEIGGKTGTAETIPRGNDKYLVSFLGFAPVENPTMVIYVIVEEPNVEFQADSSIATKMASRIMEKILPFLNIYPTKEKSEEDNNVESHENVVEEETTEE</sequence>
<dbReference type="EMBL" id="RJVG01000002">
    <property type="protein sequence ID" value="ROR30738.1"/>
    <property type="molecule type" value="Genomic_DNA"/>
</dbReference>
<evidence type="ECO:0000256" key="1">
    <source>
        <dbReference type="ARBA" id="ARBA00004370"/>
    </source>
</evidence>
<dbReference type="GO" id="GO:0008658">
    <property type="term" value="F:penicillin binding"/>
    <property type="evidence" value="ECO:0007669"/>
    <property type="project" value="InterPro"/>
</dbReference>
<keyword evidence="9" id="KW-1185">Reference proteome</keyword>
<accession>A0A3N1XWS2</accession>
<dbReference type="GO" id="GO:0005886">
    <property type="term" value="C:plasma membrane"/>
    <property type="evidence" value="ECO:0007669"/>
    <property type="project" value="TreeGrafter"/>
</dbReference>
<evidence type="ECO:0000256" key="2">
    <source>
        <dbReference type="ARBA" id="ARBA00007171"/>
    </source>
</evidence>
<keyword evidence="3 5" id="KW-0472">Membrane</keyword>
<feature type="transmembrane region" description="Helical" evidence="5">
    <location>
        <begin position="21"/>
        <end position="41"/>
    </location>
</feature>
<feature type="domain" description="Penicillin-binding protein dimerisation" evidence="7">
    <location>
        <begin position="68"/>
        <end position="232"/>
    </location>
</feature>
<dbReference type="SUPFAM" id="SSF56519">
    <property type="entry name" value="Penicillin binding protein dimerisation domain"/>
    <property type="match status" value="1"/>
</dbReference>
<keyword evidence="5" id="KW-1133">Transmembrane helix</keyword>
<dbReference type="PANTHER" id="PTHR30627">
    <property type="entry name" value="PEPTIDOGLYCAN D,D-TRANSPEPTIDASE"/>
    <property type="match status" value="1"/>
</dbReference>
<protein>
    <submittedName>
        <fullName evidence="8">Stage V sporulation protein D (Sporulation-specific penicillin-binding protein)</fullName>
    </submittedName>
</protein>
<evidence type="ECO:0000256" key="5">
    <source>
        <dbReference type="SAM" id="Phobius"/>
    </source>
</evidence>
<evidence type="ECO:0000256" key="4">
    <source>
        <dbReference type="SAM" id="MobiDB-lite"/>
    </source>
</evidence>
<proteinExistence type="inferred from homology"/>
<feature type="compositionally biased region" description="Basic and acidic residues" evidence="4">
    <location>
        <begin position="614"/>
        <end position="628"/>
    </location>
</feature>
<evidence type="ECO:0000259" key="6">
    <source>
        <dbReference type="Pfam" id="PF00905"/>
    </source>
</evidence>
<dbReference type="Pfam" id="PF00905">
    <property type="entry name" value="Transpeptidase"/>
    <property type="match status" value="1"/>
</dbReference>
<dbReference type="InterPro" id="IPR005311">
    <property type="entry name" value="PBP_dimer"/>
</dbReference>
<evidence type="ECO:0000313" key="9">
    <source>
        <dbReference type="Proteomes" id="UP000273083"/>
    </source>
</evidence>
<feature type="domain" description="Penicillin-binding protein transpeptidase" evidence="6">
    <location>
        <begin position="277"/>
        <end position="601"/>
    </location>
</feature>
<evidence type="ECO:0000313" key="8">
    <source>
        <dbReference type="EMBL" id="ROR30738.1"/>
    </source>
</evidence>
<name>A0A3N1XWS2_9FIRM</name>
<dbReference type="InterPro" id="IPR050515">
    <property type="entry name" value="Beta-lactam/transpept"/>
</dbReference>
<dbReference type="GO" id="GO:0071555">
    <property type="term" value="P:cell wall organization"/>
    <property type="evidence" value="ECO:0007669"/>
    <property type="project" value="TreeGrafter"/>
</dbReference>
<comment type="caution">
    <text evidence="8">The sequence shown here is derived from an EMBL/GenBank/DDBJ whole genome shotgun (WGS) entry which is preliminary data.</text>
</comment>
<dbReference type="OrthoDB" id="9804124at2"/>
<dbReference type="SUPFAM" id="SSF56601">
    <property type="entry name" value="beta-lactamase/transpeptidase-like"/>
    <property type="match status" value="1"/>
</dbReference>
<keyword evidence="5" id="KW-0812">Transmembrane</keyword>
<feature type="region of interest" description="Disordered" evidence="4">
    <location>
        <begin position="614"/>
        <end position="636"/>
    </location>
</feature>
<reference evidence="8 9" key="1">
    <citation type="submission" date="2018-11" db="EMBL/GenBank/DDBJ databases">
        <title>Genomic Encyclopedia of Type Strains, Phase IV (KMG-IV): sequencing the most valuable type-strain genomes for metagenomic binning, comparative biology and taxonomic classification.</title>
        <authorList>
            <person name="Goeker M."/>
        </authorList>
    </citation>
    <scope>NUCLEOTIDE SEQUENCE [LARGE SCALE GENOMIC DNA]</scope>
    <source>
        <strain evidence="8 9">DSM 26537</strain>
    </source>
</reference>
<gene>
    <name evidence="8" type="ORF">EDD66_102393</name>
</gene>
<dbReference type="Gene3D" id="3.90.1310.10">
    <property type="entry name" value="Penicillin-binding protein 2a (Domain 2)"/>
    <property type="match status" value="1"/>
</dbReference>
<dbReference type="InterPro" id="IPR036138">
    <property type="entry name" value="PBP_dimer_sf"/>
</dbReference>
<evidence type="ECO:0000256" key="3">
    <source>
        <dbReference type="ARBA" id="ARBA00023136"/>
    </source>
</evidence>
<dbReference type="Pfam" id="PF03717">
    <property type="entry name" value="PBP_dimer"/>
    <property type="match status" value="1"/>
</dbReference>
<dbReference type="InterPro" id="IPR012338">
    <property type="entry name" value="Beta-lactam/transpept-like"/>
</dbReference>
<comment type="subcellular location">
    <subcellularLocation>
        <location evidence="1">Membrane</location>
    </subcellularLocation>
</comment>
<dbReference type="Proteomes" id="UP000273083">
    <property type="component" value="Unassembled WGS sequence"/>
</dbReference>
<evidence type="ECO:0000259" key="7">
    <source>
        <dbReference type="Pfam" id="PF03717"/>
    </source>
</evidence>
<dbReference type="InterPro" id="IPR001460">
    <property type="entry name" value="PCN-bd_Tpept"/>
</dbReference>
<comment type="similarity">
    <text evidence="2">Belongs to the transpeptidase family.</text>
</comment>
<organism evidence="8 9">
    <name type="scientific">Mobilisporobacter senegalensis</name>
    <dbReference type="NCBI Taxonomy" id="1329262"/>
    <lineage>
        <taxon>Bacteria</taxon>
        <taxon>Bacillati</taxon>
        <taxon>Bacillota</taxon>
        <taxon>Clostridia</taxon>
        <taxon>Lachnospirales</taxon>
        <taxon>Lachnospiraceae</taxon>
        <taxon>Mobilisporobacter</taxon>
    </lineage>
</organism>
<dbReference type="Gene3D" id="3.40.710.10">
    <property type="entry name" value="DD-peptidase/beta-lactamase superfamily"/>
    <property type="match status" value="1"/>
</dbReference>